<evidence type="ECO:0000313" key="2">
    <source>
        <dbReference type="EMBL" id="MDR7354737.1"/>
    </source>
</evidence>
<dbReference type="RefSeq" id="WP_277104656.1">
    <property type="nucleotide sequence ID" value="NZ_BAAAJS010000049.1"/>
</dbReference>
<protein>
    <submittedName>
        <fullName evidence="2">Uncharacterized protein</fullName>
    </submittedName>
</protein>
<evidence type="ECO:0000313" key="3">
    <source>
        <dbReference type="Proteomes" id="UP001183619"/>
    </source>
</evidence>
<proteinExistence type="predicted"/>
<feature type="compositionally biased region" description="Low complexity" evidence="1">
    <location>
        <begin position="489"/>
        <end position="540"/>
    </location>
</feature>
<evidence type="ECO:0000256" key="1">
    <source>
        <dbReference type="SAM" id="MobiDB-lite"/>
    </source>
</evidence>
<name>A0ABU2B7Z3_9CORY</name>
<feature type="region of interest" description="Disordered" evidence="1">
    <location>
        <begin position="223"/>
        <end position="398"/>
    </location>
</feature>
<reference evidence="2 3" key="1">
    <citation type="submission" date="2023-07" db="EMBL/GenBank/DDBJ databases">
        <title>Sequencing the genomes of 1000 actinobacteria strains.</title>
        <authorList>
            <person name="Klenk H.-P."/>
        </authorList>
    </citation>
    <scope>NUCLEOTIDE SEQUENCE [LARGE SCALE GENOMIC DNA]</scope>
    <source>
        <strain evidence="2 3">DSM 44508</strain>
    </source>
</reference>
<gene>
    <name evidence="2" type="ORF">J2S37_001275</name>
</gene>
<sequence length="578" mass="60955">MHPISEFISSAARLSDATYGRAALARSTQDALVKQYRGLEGWNPEMIMESARSIAVKPQGEFIQKQITSTVQQLLSNVAGGVLADAISSLLLRLMGFDDDATQAEQFAVNCTDCVTKIEKDAEDNLHSVVSTFITEASSLISQLLSVDRDHNPEHFDALVEIAQQAIDFTSEAMGKLLEFRDMFIKMTLEEYLNKLGQVCNARDVRDMPASCHVDGGVGGIALPDTAMSHSRGGMINPETNPSSHSAPNGALNPHPPQGAGGGASGLLFGEGGGDSSTASTSAASTTAPASSQQPSVAEAAPQQAGHAGGAHPKTAGLFGMRAEQDSRAHDERSRVSDQREYERTRGADLPPERGFGSDEERWRDNTDRTDDRSMAKHHVPGDPLSLRQQENAAEKTRIKNNTPSIETHDSLGDIVPAELVKAAVNVVEGIVDIATHVHKSLVAFNAVMDGVGTIIHHLEHGWNQVHDYVHSLIEQPAAQTQGTAHNTPVVQPADAPAAVSHVAEAPAAPSDSAVSAEPAPASSTPASSAPNAAAHNPEAQTATPAARGETHAVGGYGSSFGAQHAPQGHQPRRAGVW</sequence>
<keyword evidence="3" id="KW-1185">Reference proteome</keyword>
<feature type="compositionally biased region" description="Basic and acidic residues" evidence="1">
    <location>
        <begin position="356"/>
        <end position="375"/>
    </location>
</feature>
<dbReference type="EMBL" id="JAVDYF010000001">
    <property type="protein sequence ID" value="MDR7354737.1"/>
    <property type="molecule type" value="Genomic_DNA"/>
</dbReference>
<feature type="compositionally biased region" description="Low complexity" evidence="1">
    <location>
        <begin position="276"/>
        <end position="313"/>
    </location>
</feature>
<comment type="caution">
    <text evidence="2">The sequence shown here is derived from an EMBL/GenBank/DDBJ whole genome shotgun (WGS) entry which is preliminary data.</text>
</comment>
<feature type="compositionally biased region" description="Basic and acidic residues" evidence="1">
    <location>
        <begin position="323"/>
        <end position="347"/>
    </location>
</feature>
<feature type="compositionally biased region" description="Gly residues" evidence="1">
    <location>
        <begin position="259"/>
        <end position="275"/>
    </location>
</feature>
<dbReference type="Proteomes" id="UP001183619">
    <property type="component" value="Unassembled WGS sequence"/>
</dbReference>
<accession>A0ABU2B7Z3</accession>
<organism evidence="2 3">
    <name type="scientific">Corynebacterium felinum</name>
    <dbReference type="NCBI Taxonomy" id="131318"/>
    <lineage>
        <taxon>Bacteria</taxon>
        <taxon>Bacillati</taxon>
        <taxon>Actinomycetota</taxon>
        <taxon>Actinomycetes</taxon>
        <taxon>Mycobacteriales</taxon>
        <taxon>Corynebacteriaceae</taxon>
        <taxon>Corynebacterium</taxon>
    </lineage>
</organism>
<feature type="compositionally biased region" description="Polar residues" evidence="1">
    <location>
        <begin position="238"/>
        <end position="247"/>
    </location>
</feature>
<feature type="region of interest" description="Disordered" evidence="1">
    <location>
        <begin position="481"/>
        <end position="578"/>
    </location>
</feature>